<evidence type="ECO:0000313" key="3">
    <source>
        <dbReference type="Proteomes" id="UP000838412"/>
    </source>
</evidence>
<gene>
    <name evidence="2" type="primary">Hypp7140</name>
    <name evidence="2" type="ORF">BLAG_LOCUS6570</name>
</gene>
<accession>A0A8K0EBY4</accession>
<protein>
    <submittedName>
        <fullName evidence="2">Hypp7140 protein</fullName>
    </submittedName>
</protein>
<dbReference type="Proteomes" id="UP000838412">
    <property type="component" value="Chromosome 13"/>
</dbReference>
<feature type="region of interest" description="Disordered" evidence="1">
    <location>
        <begin position="57"/>
        <end position="87"/>
    </location>
</feature>
<evidence type="ECO:0000256" key="1">
    <source>
        <dbReference type="SAM" id="MobiDB-lite"/>
    </source>
</evidence>
<feature type="compositionally biased region" description="Polar residues" evidence="1">
    <location>
        <begin position="1"/>
        <end position="11"/>
    </location>
</feature>
<reference evidence="2" key="1">
    <citation type="submission" date="2022-01" db="EMBL/GenBank/DDBJ databases">
        <authorList>
            <person name="Braso-Vives M."/>
        </authorList>
    </citation>
    <scope>NUCLEOTIDE SEQUENCE</scope>
</reference>
<keyword evidence="3" id="KW-1185">Reference proteome</keyword>
<dbReference type="AlphaFoldDB" id="A0A8K0EBY4"/>
<evidence type="ECO:0000313" key="2">
    <source>
        <dbReference type="EMBL" id="CAH1243675.1"/>
    </source>
</evidence>
<sequence length="87" mass="10007">MPDTFLFNTWQRQDKSQKSYGERLISKHGAKIVPASQRSSSQPGKLSGERLLVTSCHGWEDPRERGQTTRSRRWTEPVHRQTPEGNS</sequence>
<organism evidence="2 3">
    <name type="scientific">Branchiostoma lanceolatum</name>
    <name type="common">Common lancelet</name>
    <name type="synonym">Amphioxus lanceolatum</name>
    <dbReference type="NCBI Taxonomy" id="7740"/>
    <lineage>
        <taxon>Eukaryota</taxon>
        <taxon>Metazoa</taxon>
        <taxon>Chordata</taxon>
        <taxon>Cephalochordata</taxon>
        <taxon>Leptocardii</taxon>
        <taxon>Amphioxiformes</taxon>
        <taxon>Branchiostomatidae</taxon>
        <taxon>Branchiostoma</taxon>
    </lineage>
</organism>
<dbReference type="EMBL" id="OV696698">
    <property type="protein sequence ID" value="CAH1243675.1"/>
    <property type="molecule type" value="Genomic_DNA"/>
</dbReference>
<feature type="compositionally biased region" description="Basic and acidic residues" evidence="1">
    <location>
        <begin position="12"/>
        <end position="21"/>
    </location>
</feature>
<feature type="region of interest" description="Disordered" evidence="1">
    <location>
        <begin position="1"/>
        <end position="21"/>
    </location>
</feature>
<feature type="compositionally biased region" description="Basic and acidic residues" evidence="1">
    <location>
        <begin position="58"/>
        <end position="87"/>
    </location>
</feature>
<proteinExistence type="predicted"/>
<name>A0A8K0EBY4_BRALA</name>